<dbReference type="AlphaFoldDB" id="A0A151RXG9"/>
<accession>A0A151RXG9</accession>
<dbReference type="Proteomes" id="UP000075243">
    <property type="component" value="Unassembled WGS sequence"/>
</dbReference>
<organism evidence="2 3">
    <name type="scientific">Cajanus cajan</name>
    <name type="common">Pigeon pea</name>
    <name type="synonym">Cajanus indicus</name>
    <dbReference type="NCBI Taxonomy" id="3821"/>
    <lineage>
        <taxon>Eukaryota</taxon>
        <taxon>Viridiplantae</taxon>
        <taxon>Streptophyta</taxon>
        <taxon>Embryophyta</taxon>
        <taxon>Tracheophyta</taxon>
        <taxon>Spermatophyta</taxon>
        <taxon>Magnoliopsida</taxon>
        <taxon>eudicotyledons</taxon>
        <taxon>Gunneridae</taxon>
        <taxon>Pentapetalae</taxon>
        <taxon>rosids</taxon>
        <taxon>fabids</taxon>
        <taxon>Fabales</taxon>
        <taxon>Fabaceae</taxon>
        <taxon>Papilionoideae</taxon>
        <taxon>50 kb inversion clade</taxon>
        <taxon>NPAAA clade</taxon>
        <taxon>indigoferoid/millettioid clade</taxon>
        <taxon>Phaseoleae</taxon>
        <taxon>Cajanus</taxon>
    </lineage>
</organism>
<dbReference type="Gramene" id="C.cajan_33018.t">
    <property type="protein sequence ID" value="C.cajan_33018.t.cds1"/>
    <property type="gene ID" value="C.cajan_33018"/>
</dbReference>
<evidence type="ECO:0008006" key="4">
    <source>
        <dbReference type="Google" id="ProtNLM"/>
    </source>
</evidence>
<protein>
    <recommendedName>
        <fullName evidence="4">Retrovirus-related Pol polyprotein from transposon TNT 1-94</fullName>
    </recommendedName>
</protein>
<evidence type="ECO:0000313" key="3">
    <source>
        <dbReference type="Proteomes" id="UP000075243"/>
    </source>
</evidence>
<keyword evidence="3" id="KW-1185">Reference proteome</keyword>
<dbReference type="Pfam" id="PF14223">
    <property type="entry name" value="Retrotran_gag_2"/>
    <property type="match status" value="1"/>
</dbReference>
<feature type="transmembrane region" description="Helical" evidence="1">
    <location>
        <begin position="212"/>
        <end position="233"/>
    </location>
</feature>
<dbReference type="PANTHER" id="PTHR47481">
    <property type="match status" value="1"/>
</dbReference>
<evidence type="ECO:0000313" key="2">
    <source>
        <dbReference type="EMBL" id="KYP47137.1"/>
    </source>
</evidence>
<dbReference type="EMBL" id="KQ483536">
    <property type="protein sequence ID" value="KYP47137.1"/>
    <property type="molecule type" value="Genomic_DNA"/>
</dbReference>
<sequence>MSSNSVSHTFSQSVTCKLDERNFMTWQQQVTAVIRAHDLERFVVNPKIPLKFLTPEDRDANLVNPEYTAWDRKDSLLVSWLLATLSESIQARVVSCRHSYQIWDLVFQHFQSLTKIKATQLRLELRTIKKGTRSCSDYLLRISTIVETLASIGSPISPREHAECILGGLPPEYDSLISTVTAFVSRDDHFSPAELETMILAQEARLFTCQSLYIYMCVCVCVNKYYIILIYIFHDKITFLYI</sequence>
<keyword evidence="1" id="KW-0472">Membrane</keyword>
<gene>
    <name evidence="2" type="ORF">KK1_031237</name>
</gene>
<reference evidence="2" key="1">
    <citation type="journal article" date="2012" name="Nat. Biotechnol.">
        <title>Draft genome sequence of pigeonpea (Cajanus cajan), an orphan legume crop of resource-poor farmers.</title>
        <authorList>
            <person name="Varshney R.K."/>
            <person name="Chen W."/>
            <person name="Li Y."/>
            <person name="Bharti A.K."/>
            <person name="Saxena R.K."/>
            <person name="Schlueter J.A."/>
            <person name="Donoghue M.T."/>
            <person name="Azam S."/>
            <person name="Fan G."/>
            <person name="Whaley A.M."/>
            <person name="Farmer A.D."/>
            <person name="Sheridan J."/>
            <person name="Iwata A."/>
            <person name="Tuteja R."/>
            <person name="Penmetsa R.V."/>
            <person name="Wu W."/>
            <person name="Upadhyaya H.D."/>
            <person name="Yang S.P."/>
            <person name="Shah T."/>
            <person name="Saxena K.B."/>
            <person name="Michael T."/>
            <person name="McCombie W.R."/>
            <person name="Yang B."/>
            <person name="Zhang G."/>
            <person name="Yang H."/>
            <person name="Wang J."/>
            <person name="Spillane C."/>
            <person name="Cook D.R."/>
            <person name="May G.D."/>
            <person name="Xu X."/>
            <person name="Jackson S.A."/>
        </authorList>
    </citation>
    <scope>NUCLEOTIDE SEQUENCE [LARGE SCALE GENOMIC DNA]</scope>
</reference>
<evidence type="ECO:0000256" key="1">
    <source>
        <dbReference type="SAM" id="Phobius"/>
    </source>
</evidence>
<dbReference type="PANTHER" id="PTHR47481:SF30">
    <property type="entry name" value="CCHC-TYPE DOMAIN-CONTAINING PROTEIN"/>
    <property type="match status" value="1"/>
</dbReference>
<dbReference type="OMA" id="DERNFMT"/>
<name>A0A151RXG9_CAJCA</name>
<keyword evidence="1" id="KW-1133">Transmembrane helix</keyword>
<proteinExistence type="predicted"/>
<keyword evidence="1" id="KW-0812">Transmembrane</keyword>